<evidence type="ECO:0000313" key="6">
    <source>
        <dbReference type="EMBL" id="KKT48683.1"/>
    </source>
</evidence>
<keyword evidence="5" id="KW-1133">Transmembrane helix</keyword>
<dbReference type="PRINTS" id="PR00691">
    <property type="entry name" value="ADHESINB"/>
</dbReference>
<dbReference type="PANTHER" id="PTHR42953">
    <property type="entry name" value="HIGH-AFFINITY ZINC UPTAKE SYSTEM PROTEIN ZNUA-RELATED"/>
    <property type="match status" value="1"/>
</dbReference>
<dbReference type="Gene3D" id="3.40.50.1980">
    <property type="entry name" value="Nitrogenase molybdenum iron protein domain"/>
    <property type="match status" value="2"/>
</dbReference>
<dbReference type="InterPro" id="IPR006128">
    <property type="entry name" value="Lipoprotein_PsaA-like"/>
</dbReference>
<dbReference type="Proteomes" id="UP000034172">
    <property type="component" value="Unassembled WGS sequence"/>
</dbReference>
<dbReference type="GO" id="GO:0007155">
    <property type="term" value="P:cell adhesion"/>
    <property type="evidence" value="ECO:0007669"/>
    <property type="project" value="InterPro"/>
</dbReference>
<protein>
    <submittedName>
        <fullName evidence="6">ABC-type metal ion transporter, periplasmic subunit</fullName>
    </submittedName>
</protein>
<dbReference type="InterPro" id="IPR050492">
    <property type="entry name" value="Bact_metal-bind_prot9"/>
</dbReference>
<dbReference type="PATRIC" id="fig|1618392.3.peg.789"/>
<reference evidence="6 7" key="1">
    <citation type="journal article" date="2015" name="Nature">
        <title>rRNA introns, odd ribosomes, and small enigmatic genomes across a large radiation of phyla.</title>
        <authorList>
            <person name="Brown C.T."/>
            <person name="Hug L.A."/>
            <person name="Thomas B.C."/>
            <person name="Sharon I."/>
            <person name="Castelle C.J."/>
            <person name="Singh A."/>
            <person name="Wilkins M.J."/>
            <person name="Williams K.H."/>
            <person name="Banfield J.F."/>
        </authorList>
    </citation>
    <scope>NUCLEOTIDE SEQUENCE [LARGE SCALE GENOMIC DNA]</scope>
</reference>
<dbReference type="InterPro" id="IPR006127">
    <property type="entry name" value="ZnuA-like"/>
</dbReference>
<comment type="caution">
    <text evidence="6">The sequence shown here is derived from an EMBL/GenBank/DDBJ whole genome shotgun (WGS) entry which is preliminary data.</text>
</comment>
<evidence type="ECO:0000256" key="2">
    <source>
        <dbReference type="ARBA" id="ARBA00022448"/>
    </source>
</evidence>
<dbReference type="PANTHER" id="PTHR42953:SF3">
    <property type="entry name" value="HIGH-AFFINITY ZINC UPTAKE SYSTEM PROTEIN ZNUA"/>
    <property type="match status" value="1"/>
</dbReference>
<dbReference type="EMBL" id="LCIE01000021">
    <property type="protein sequence ID" value="KKT48683.1"/>
    <property type="molecule type" value="Genomic_DNA"/>
</dbReference>
<comment type="similarity">
    <text evidence="1 4">Belongs to the bacterial solute-binding protein 9 family.</text>
</comment>
<keyword evidence="2 4" id="KW-0813">Transport</keyword>
<name>A0A0G1HPV9_9BACT</name>
<dbReference type="SUPFAM" id="SSF53807">
    <property type="entry name" value="Helical backbone' metal receptor"/>
    <property type="match status" value="1"/>
</dbReference>
<dbReference type="GO" id="GO:0030001">
    <property type="term" value="P:metal ion transport"/>
    <property type="evidence" value="ECO:0007669"/>
    <property type="project" value="InterPro"/>
</dbReference>
<evidence type="ECO:0000256" key="4">
    <source>
        <dbReference type="RuleBase" id="RU003512"/>
    </source>
</evidence>
<evidence type="ECO:0000313" key="7">
    <source>
        <dbReference type="Proteomes" id="UP000034172"/>
    </source>
</evidence>
<sequence>MKRDFILGLILVFVFLIMGMGIVSIYLYRLPHPDGIGVRNDGRKIRVVASLYPLYFLASEIGGDKILVRNITPSGTEPHDYEPTARDMAEIQKAKLLILNGGKLEAWGVKVKEDLKNVQVVEAGRGMFVGNDSHVWLSPQLAKKEVGNILAALILVDPKNEEYYSKNAKILNQKLDKLQEDYIQGLAGCMRKEVVTSHAAFGYLTREFGLTQVAIAGLSPDEEPSTKQMTEVARFAKEKNTKYIFFENLVSPKLAETIAEEIGAKTLILDPIEGISDNDLTQGKTYLTIMEDNLANLRTALECQ</sequence>
<keyword evidence="5" id="KW-0812">Transmembrane</keyword>
<dbReference type="GO" id="GO:0046872">
    <property type="term" value="F:metal ion binding"/>
    <property type="evidence" value="ECO:0007669"/>
    <property type="project" value="InterPro"/>
</dbReference>
<evidence type="ECO:0000256" key="5">
    <source>
        <dbReference type="SAM" id="Phobius"/>
    </source>
</evidence>
<evidence type="ECO:0000256" key="3">
    <source>
        <dbReference type="ARBA" id="ARBA00022729"/>
    </source>
</evidence>
<organism evidence="6 7">
    <name type="scientific">Candidatus Collierbacteria bacterium GW2011_GWC2_44_18</name>
    <dbReference type="NCBI Taxonomy" id="1618392"/>
    <lineage>
        <taxon>Bacteria</taxon>
        <taxon>Candidatus Collieribacteriota</taxon>
    </lineage>
</organism>
<keyword evidence="5" id="KW-0472">Membrane</keyword>
<dbReference type="Pfam" id="PF01297">
    <property type="entry name" value="ZnuA"/>
    <property type="match status" value="1"/>
</dbReference>
<evidence type="ECO:0000256" key="1">
    <source>
        <dbReference type="ARBA" id="ARBA00011028"/>
    </source>
</evidence>
<accession>A0A0G1HPV9</accession>
<feature type="transmembrane region" description="Helical" evidence="5">
    <location>
        <begin position="6"/>
        <end position="28"/>
    </location>
</feature>
<gene>
    <name evidence="6" type="ORF">UW41_C0021G0009</name>
</gene>
<dbReference type="STRING" id="1618392.UW41_C0021G0009"/>
<proteinExistence type="inferred from homology"/>
<dbReference type="InterPro" id="IPR006129">
    <property type="entry name" value="AdhesinB"/>
</dbReference>
<dbReference type="AlphaFoldDB" id="A0A0G1HPV9"/>
<keyword evidence="3" id="KW-0732">Signal</keyword>
<dbReference type="PRINTS" id="PR00690">
    <property type="entry name" value="ADHESNFAMILY"/>
</dbReference>